<dbReference type="SUPFAM" id="SSF69618">
    <property type="entry name" value="HemD-like"/>
    <property type="match status" value="1"/>
</dbReference>
<dbReference type="FunFam" id="3.40.1010.10:FF:000001">
    <property type="entry name" value="Siroheme synthase"/>
    <property type="match status" value="1"/>
</dbReference>
<dbReference type="Proteomes" id="UP000012589">
    <property type="component" value="Unassembled WGS sequence"/>
</dbReference>
<dbReference type="PATRIC" id="fig|1235802.3.peg.2552"/>
<evidence type="ECO:0000256" key="1">
    <source>
        <dbReference type="ARBA" id="ARBA00012162"/>
    </source>
</evidence>
<sequence>MKNDVGKVYFVGAGPSDPGLLTVKGLQVLQRAQVVIYDALIGPGICGLIPQTAEKIPVGKRSGRHSVEQEQINRLILEQAQKGRCVVRLKGGDPFVFGRGGEELELLLERHIPYEIVPGVTSAVAVPAYAGIPVTYRGLSSSLHILTGHRKQMEPPDMDFDALVRVGGTYVCLMGMSALHEIVTGFLQAGMPTDMPAAVIEQGTGAGQRAVITELALLEKEVSEQKLKAPAVIVIGKTVACGKRYAWREKLPLSKCRVIVTRPASGSKKLTLLLQQLGAEVVELPSIRTQLRDCAEQLRLVLDEIAAYQYLVFTSPAGVDYFFELLDNLELDVRRIGMIKLAVIGNATADALKRRGLRPQLMPEQYNSEALGKLLHEAVPDGGKVLLLRSALGNKSLANIIRGSSGRQKQITVTDLAIYDTILHTADDADAIRRSCAGFHMSGSDLSESNLSESNLFESNLFESDLFGSDLLGSDTFGSGQNGITDMVMFTSASTVRGFVQMTQDMDHTKVCAVCIGQMTADQASAYGMCVHQAQAETVESMVETAVRLHRQRM</sequence>
<dbReference type="NCBIfam" id="NF004790">
    <property type="entry name" value="PRK06136.1"/>
    <property type="match status" value="1"/>
</dbReference>
<dbReference type="Gene3D" id="3.40.1010.10">
    <property type="entry name" value="Cobalt-precorrin-4 Transmethylase, Domain 1"/>
    <property type="match status" value="1"/>
</dbReference>
<dbReference type="OrthoDB" id="9815856at2"/>
<accession>N2AH06</accession>
<dbReference type="FunFam" id="3.30.950.10:FF:000001">
    <property type="entry name" value="Siroheme synthase"/>
    <property type="match status" value="1"/>
</dbReference>
<dbReference type="Gene3D" id="3.40.50.10090">
    <property type="match status" value="2"/>
</dbReference>
<keyword evidence="5" id="KW-0627">Porphyrin biosynthesis</keyword>
<dbReference type="SUPFAM" id="SSF141571">
    <property type="entry name" value="Pentapeptide repeat-like"/>
    <property type="match status" value="1"/>
</dbReference>
<dbReference type="GO" id="GO:0004852">
    <property type="term" value="F:uroporphyrinogen-III synthase activity"/>
    <property type="evidence" value="ECO:0007669"/>
    <property type="project" value="InterPro"/>
</dbReference>
<organism evidence="9 10">
    <name type="scientific">Eubacterium plexicaudatum ASF492</name>
    <dbReference type="NCBI Taxonomy" id="1235802"/>
    <lineage>
        <taxon>Bacteria</taxon>
        <taxon>Bacillati</taxon>
        <taxon>Bacillota</taxon>
        <taxon>Clostridia</taxon>
        <taxon>Eubacteriales</taxon>
        <taxon>Eubacteriaceae</taxon>
        <taxon>Eubacterium</taxon>
    </lineage>
</organism>
<keyword evidence="4" id="KW-0949">S-adenosyl-L-methionine</keyword>
<dbReference type="InterPro" id="IPR003754">
    <property type="entry name" value="4pyrrol_synth_uPrphyn_synth"/>
</dbReference>
<dbReference type="InterPro" id="IPR014777">
    <property type="entry name" value="4pyrrole_Mease_sub1"/>
</dbReference>
<dbReference type="InterPro" id="IPR006366">
    <property type="entry name" value="CobA/CysG_C"/>
</dbReference>
<dbReference type="NCBIfam" id="TIGR01469">
    <property type="entry name" value="cobA_cysG_Cterm"/>
    <property type="match status" value="1"/>
</dbReference>
<evidence type="ECO:0000256" key="4">
    <source>
        <dbReference type="ARBA" id="ARBA00022691"/>
    </source>
</evidence>
<dbReference type="HOGENOM" id="CLU_011276_6_0_9"/>
<reference evidence="9 10" key="1">
    <citation type="journal article" date="2014" name="Genome Announc.">
        <title>Draft genome sequences of the altered schaedler flora, a defined bacterial community from gnotobiotic mice.</title>
        <authorList>
            <person name="Wannemuehler M.J."/>
            <person name="Overstreet A.M."/>
            <person name="Ward D.V."/>
            <person name="Phillips G.J."/>
        </authorList>
    </citation>
    <scope>NUCLEOTIDE SEQUENCE [LARGE SCALE GENOMIC DNA]</scope>
    <source>
        <strain evidence="9 10">ASF492</strain>
    </source>
</reference>
<evidence type="ECO:0000256" key="5">
    <source>
        <dbReference type="ARBA" id="ARBA00023244"/>
    </source>
</evidence>
<evidence type="ECO:0000256" key="3">
    <source>
        <dbReference type="ARBA" id="ARBA00022679"/>
    </source>
</evidence>
<dbReference type="Gene3D" id="3.30.950.10">
    <property type="entry name" value="Methyltransferase, Cobalt-precorrin-4 Transmethylase, Domain 2"/>
    <property type="match status" value="1"/>
</dbReference>
<dbReference type="GO" id="GO:0004851">
    <property type="term" value="F:uroporphyrin-III C-methyltransferase activity"/>
    <property type="evidence" value="ECO:0007669"/>
    <property type="project" value="UniProtKB-EC"/>
</dbReference>
<dbReference type="PANTHER" id="PTHR45790:SF3">
    <property type="entry name" value="S-ADENOSYL-L-METHIONINE-DEPENDENT UROPORPHYRINOGEN III METHYLTRANSFERASE, CHLOROPLASTIC"/>
    <property type="match status" value="1"/>
</dbReference>
<evidence type="ECO:0000313" key="9">
    <source>
        <dbReference type="EMBL" id="EMZ27291.1"/>
    </source>
</evidence>
<dbReference type="GO" id="GO:0032259">
    <property type="term" value="P:methylation"/>
    <property type="evidence" value="ECO:0007669"/>
    <property type="project" value="UniProtKB-KW"/>
</dbReference>
<proteinExistence type="inferred from homology"/>
<dbReference type="InterPro" id="IPR050161">
    <property type="entry name" value="Siro_Cobalamin_biosynth"/>
</dbReference>
<dbReference type="GO" id="GO:0019354">
    <property type="term" value="P:siroheme biosynthetic process"/>
    <property type="evidence" value="ECO:0007669"/>
    <property type="project" value="InterPro"/>
</dbReference>
<dbReference type="InterPro" id="IPR036108">
    <property type="entry name" value="4pyrrol_syn_uPrphyn_synt_sf"/>
</dbReference>
<dbReference type="STRING" id="1235802.C823_02415"/>
<feature type="domain" description="Tetrapyrrole biosynthesis uroporphyrinogen III synthase" evidence="8">
    <location>
        <begin position="270"/>
        <end position="544"/>
    </location>
</feature>
<dbReference type="SUPFAM" id="SSF53790">
    <property type="entry name" value="Tetrapyrrole methylase"/>
    <property type="match status" value="1"/>
</dbReference>
<evidence type="ECO:0000259" key="8">
    <source>
        <dbReference type="Pfam" id="PF02602"/>
    </source>
</evidence>
<dbReference type="CDD" id="cd11642">
    <property type="entry name" value="SUMT"/>
    <property type="match status" value="1"/>
</dbReference>
<dbReference type="EC" id="2.1.1.107" evidence="1"/>
<dbReference type="AlphaFoldDB" id="N2AH06"/>
<protein>
    <recommendedName>
        <fullName evidence="1">uroporphyrinogen-III C-methyltransferase</fullName>
        <ecNumber evidence="1">2.1.1.107</ecNumber>
    </recommendedName>
</protein>
<gene>
    <name evidence="9" type="ORF">C823_02415</name>
</gene>
<dbReference type="Pfam" id="PF00590">
    <property type="entry name" value="TP_methylase"/>
    <property type="match status" value="1"/>
</dbReference>
<comment type="similarity">
    <text evidence="6">Belongs to the precorrin methyltransferase family.</text>
</comment>
<dbReference type="Pfam" id="PF02602">
    <property type="entry name" value="HEM4"/>
    <property type="match status" value="1"/>
</dbReference>
<name>N2AH06_9FIRM</name>
<dbReference type="InterPro" id="IPR000878">
    <property type="entry name" value="4pyrrol_Mease"/>
</dbReference>
<dbReference type="CDD" id="cd06578">
    <property type="entry name" value="HemD"/>
    <property type="match status" value="1"/>
</dbReference>
<dbReference type="PROSITE" id="PS00840">
    <property type="entry name" value="SUMT_2"/>
    <property type="match status" value="1"/>
</dbReference>
<comment type="caution">
    <text evidence="9">The sequence shown here is derived from an EMBL/GenBank/DDBJ whole genome shotgun (WGS) entry which is preliminary data.</text>
</comment>
<dbReference type="EMBL" id="AQFT01000072">
    <property type="protein sequence ID" value="EMZ27291.1"/>
    <property type="molecule type" value="Genomic_DNA"/>
</dbReference>
<evidence type="ECO:0000259" key="7">
    <source>
        <dbReference type="Pfam" id="PF00590"/>
    </source>
</evidence>
<dbReference type="InterPro" id="IPR035996">
    <property type="entry name" value="4pyrrol_Methylase_sf"/>
</dbReference>
<evidence type="ECO:0000256" key="2">
    <source>
        <dbReference type="ARBA" id="ARBA00022603"/>
    </source>
</evidence>
<dbReference type="InterPro" id="IPR003043">
    <property type="entry name" value="Uropor_MeTrfase_CS"/>
</dbReference>
<dbReference type="PANTHER" id="PTHR45790">
    <property type="entry name" value="SIROHEME SYNTHASE-RELATED"/>
    <property type="match status" value="1"/>
</dbReference>
<dbReference type="InterPro" id="IPR014776">
    <property type="entry name" value="4pyrrole_Mease_sub2"/>
</dbReference>
<feature type="domain" description="Tetrapyrrole methylase" evidence="7">
    <location>
        <begin position="7"/>
        <end position="216"/>
    </location>
</feature>
<dbReference type="eggNOG" id="COG0007">
    <property type="taxonomic scope" value="Bacteria"/>
</dbReference>
<keyword evidence="10" id="KW-1185">Reference proteome</keyword>
<evidence type="ECO:0000313" key="10">
    <source>
        <dbReference type="Proteomes" id="UP000012589"/>
    </source>
</evidence>
<evidence type="ECO:0000256" key="6">
    <source>
        <dbReference type="RuleBase" id="RU003960"/>
    </source>
</evidence>
<keyword evidence="2 6" id="KW-0489">Methyltransferase</keyword>
<keyword evidence="3 6" id="KW-0808">Transferase</keyword>